<feature type="chain" id="PRO_5031175845" evidence="9">
    <location>
        <begin position="19"/>
        <end position="417"/>
    </location>
</feature>
<sequence length="417" mass="47251">MSKLFFCLLLLLATDGSCFKFAVGGGRWGGGMRPAGRSSTSGCRAAPSRWLCKLKYSTKTSPVETESSADLLSLGFINESDNYKEASRLYRRTIFTSDDWLTFRSTERLFSNLSTMFTSGIIRGLWVEVGVVTLTALLAYFTNAAILNGLIPDVPRDGTFMLALPTLPFQLSSPALALLLVFRTNTVYARWNEARCNWMRIEHLCSNIARQGMSYLEKEYREEHARRVVALSHVLKDHFRHDPDEEQKLKSKLTQLLGRKESERIMSSSVRPVQALADITRIVRRSQEIDGSTKARFDLHLDELTSAWVACDRLQKMPVPLVYTRHTGRFLALWILLLPFALVKELGDSFLMVPVCSLVGVFFFGIEELGVQIEEPFSILPLEDYVDCIERNVRQLLSYDQEKPSDPVVGEDAEPWN</sequence>
<dbReference type="Pfam" id="PF25539">
    <property type="entry name" value="Bestrophin_2"/>
    <property type="match status" value="1"/>
</dbReference>
<dbReference type="AlphaFoldDB" id="A0A7S4JA13"/>
<keyword evidence="5 8" id="KW-1133">Transmembrane helix</keyword>
<name>A0A7S4JA13_GUITH</name>
<keyword evidence="6" id="KW-0406">Ion transport</keyword>
<proteinExistence type="predicted"/>
<evidence type="ECO:0000256" key="8">
    <source>
        <dbReference type="SAM" id="Phobius"/>
    </source>
</evidence>
<keyword evidence="4 8" id="KW-0812">Transmembrane</keyword>
<keyword evidence="3" id="KW-1003">Cell membrane</keyword>
<feature type="signal peptide" evidence="9">
    <location>
        <begin position="1"/>
        <end position="18"/>
    </location>
</feature>
<evidence type="ECO:0000256" key="9">
    <source>
        <dbReference type="SAM" id="SignalP"/>
    </source>
</evidence>
<protein>
    <submittedName>
        <fullName evidence="10">Uncharacterized protein</fullName>
    </submittedName>
</protein>
<dbReference type="GO" id="GO:0005886">
    <property type="term" value="C:plasma membrane"/>
    <property type="evidence" value="ECO:0007669"/>
    <property type="project" value="UniProtKB-SubCell"/>
</dbReference>
<feature type="transmembrane region" description="Helical" evidence="8">
    <location>
        <begin position="326"/>
        <end position="343"/>
    </location>
</feature>
<keyword evidence="9" id="KW-0732">Signal</keyword>
<gene>
    <name evidence="10" type="ORF">GTHE00462_LOCUS4026</name>
</gene>
<dbReference type="PANTHER" id="PTHR33281">
    <property type="entry name" value="UPF0187 PROTEIN YNEE"/>
    <property type="match status" value="1"/>
</dbReference>
<evidence type="ECO:0000256" key="7">
    <source>
        <dbReference type="ARBA" id="ARBA00023136"/>
    </source>
</evidence>
<organism evidence="10">
    <name type="scientific">Guillardia theta</name>
    <name type="common">Cryptophyte</name>
    <name type="synonym">Cryptomonas phi</name>
    <dbReference type="NCBI Taxonomy" id="55529"/>
    <lineage>
        <taxon>Eukaryota</taxon>
        <taxon>Cryptophyceae</taxon>
        <taxon>Pyrenomonadales</taxon>
        <taxon>Geminigeraceae</taxon>
        <taxon>Guillardia</taxon>
    </lineage>
</organism>
<dbReference type="GO" id="GO:0005254">
    <property type="term" value="F:chloride channel activity"/>
    <property type="evidence" value="ECO:0007669"/>
    <property type="project" value="InterPro"/>
</dbReference>
<evidence type="ECO:0000256" key="2">
    <source>
        <dbReference type="ARBA" id="ARBA00022448"/>
    </source>
</evidence>
<feature type="transmembrane region" description="Helical" evidence="8">
    <location>
        <begin position="131"/>
        <end position="151"/>
    </location>
</feature>
<dbReference type="InterPro" id="IPR044669">
    <property type="entry name" value="YneE/VCCN1/2-like"/>
</dbReference>
<evidence type="ECO:0000256" key="4">
    <source>
        <dbReference type="ARBA" id="ARBA00022692"/>
    </source>
</evidence>
<keyword evidence="7 8" id="KW-0472">Membrane</keyword>
<dbReference type="EMBL" id="HBKN01004889">
    <property type="protein sequence ID" value="CAE2256974.1"/>
    <property type="molecule type" value="Transcribed_RNA"/>
</dbReference>
<evidence type="ECO:0000256" key="6">
    <source>
        <dbReference type="ARBA" id="ARBA00023065"/>
    </source>
</evidence>
<comment type="subcellular location">
    <subcellularLocation>
        <location evidence="1">Cell membrane</location>
        <topology evidence="1">Multi-pass membrane protein</topology>
    </subcellularLocation>
</comment>
<accession>A0A7S4JA13</accession>
<evidence type="ECO:0000256" key="3">
    <source>
        <dbReference type="ARBA" id="ARBA00022475"/>
    </source>
</evidence>
<feature type="transmembrane region" description="Helical" evidence="8">
    <location>
        <begin position="171"/>
        <end position="191"/>
    </location>
</feature>
<evidence type="ECO:0000256" key="5">
    <source>
        <dbReference type="ARBA" id="ARBA00022989"/>
    </source>
</evidence>
<evidence type="ECO:0000313" key="10">
    <source>
        <dbReference type="EMBL" id="CAE2256974.1"/>
    </source>
</evidence>
<reference evidence="10" key="1">
    <citation type="submission" date="2021-01" db="EMBL/GenBank/DDBJ databases">
        <authorList>
            <person name="Corre E."/>
            <person name="Pelletier E."/>
            <person name="Niang G."/>
            <person name="Scheremetjew M."/>
            <person name="Finn R."/>
            <person name="Kale V."/>
            <person name="Holt S."/>
            <person name="Cochrane G."/>
            <person name="Meng A."/>
            <person name="Brown T."/>
            <person name="Cohen L."/>
        </authorList>
    </citation>
    <scope>NUCLEOTIDE SEQUENCE</scope>
    <source>
        <strain evidence="10">CCMP 2712</strain>
    </source>
</reference>
<evidence type="ECO:0000256" key="1">
    <source>
        <dbReference type="ARBA" id="ARBA00004651"/>
    </source>
</evidence>
<keyword evidence="2" id="KW-0813">Transport</keyword>
<dbReference type="PANTHER" id="PTHR33281:SF19">
    <property type="entry name" value="VOLTAGE-DEPENDENT ANION CHANNEL-FORMING PROTEIN YNEE"/>
    <property type="match status" value="1"/>
</dbReference>